<organism evidence="2 3">
    <name type="scientific">Phlebiopsis gigantea (strain 11061_1 CR5-6)</name>
    <name type="common">White-rot fungus</name>
    <name type="synonym">Peniophora gigantea</name>
    <dbReference type="NCBI Taxonomy" id="745531"/>
    <lineage>
        <taxon>Eukaryota</taxon>
        <taxon>Fungi</taxon>
        <taxon>Dikarya</taxon>
        <taxon>Basidiomycota</taxon>
        <taxon>Agaricomycotina</taxon>
        <taxon>Agaricomycetes</taxon>
        <taxon>Polyporales</taxon>
        <taxon>Phanerochaetaceae</taxon>
        <taxon>Phlebiopsis</taxon>
    </lineage>
</organism>
<dbReference type="EMBL" id="KN840749">
    <property type="protein sequence ID" value="KIP01681.1"/>
    <property type="molecule type" value="Genomic_DNA"/>
</dbReference>
<gene>
    <name evidence="2" type="ORF">PHLGIDRAFT_17045</name>
</gene>
<evidence type="ECO:0000313" key="2">
    <source>
        <dbReference type="EMBL" id="KIP01681.1"/>
    </source>
</evidence>
<reference evidence="2 3" key="1">
    <citation type="journal article" date="2014" name="PLoS Genet.">
        <title>Analysis of the Phlebiopsis gigantea genome, transcriptome and secretome provides insight into its pioneer colonization strategies of wood.</title>
        <authorList>
            <person name="Hori C."/>
            <person name="Ishida T."/>
            <person name="Igarashi K."/>
            <person name="Samejima M."/>
            <person name="Suzuki H."/>
            <person name="Master E."/>
            <person name="Ferreira P."/>
            <person name="Ruiz-Duenas F.J."/>
            <person name="Held B."/>
            <person name="Canessa P."/>
            <person name="Larrondo L.F."/>
            <person name="Schmoll M."/>
            <person name="Druzhinina I.S."/>
            <person name="Kubicek C.P."/>
            <person name="Gaskell J.A."/>
            <person name="Kersten P."/>
            <person name="St John F."/>
            <person name="Glasner J."/>
            <person name="Sabat G."/>
            <person name="Splinter BonDurant S."/>
            <person name="Syed K."/>
            <person name="Yadav J."/>
            <person name="Mgbeahuruike A.C."/>
            <person name="Kovalchuk A."/>
            <person name="Asiegbu F.O."/>
            <person name="Lackner G."/>
            <person name="Hoffmeister D."/>
            <person name="Rencoret J."/>
            <person name="Gutierrez A."/>
            <person name="Sun H."/>
            <person name="Lindquist E."/>
            <person name="Barry K."/>
            <person name="Riley R."/>
            <person name="Grigoriev I.V."/>
            <person name="Henrissat B."/>
            <person name="Kues U."/>
            <person name="Berka R.M."/>
            <person name="Martinez A.T."/>
            <person name="Covert S.F."/>
            <person name="Blanchette R.A."/>
            <person name="Cullen D."/>
        </authorList>
    </citation>
    <scope>NUCLEOTIDE SEQUENCE [LARGE SCALE GENOMIC DNA]</scope>
    <source>
        <strain evidence="2 3">11061_1 CR5-6</strain>
    </source>
</reference>
<dbReference type="Proteomes" id="UP000053257">
    <property type="component" value="Unassembled WGS sequence"/>
</dbReference>
<keyword evidence="3" id="KW-1185">Reference proteome</keyword>
<dbReference type="HOGENOM" id="CLU_891697_0_0_1"/>
<dbReference type="AlphaFoldDB" id="A0A0C3RPY5"/>
<sequence length="312" mass="35059">MPTLNTEQGPSMEQASHACPVHTDQSPSVGDLGVFAELDYHRTLANANTVIVGMVLQHILGIWSVKDYPTKDIKRRMRYAKLERLVNQPAYKCLTHDALPQPAGDTVAQIGELILLGDTAVMGAPWHQEDVNYANKCVAIAVNADLNALPAVPALGWDSNLTCNTLANILMTVDAVESRLNYISTVKYTNKKEVDEAIHNALYLIPDHEMLPRWPHRWMDQDVWPEIIKNLNISYVLKPYVKAYWKWYTAPFDTKAINDLIGYWKFCNLKIPGANFCRRVPAVDLAEFADEEGVQIPPLRAHQILLESGTSK</sequence>
<feature type="compositionally biased region" description="Polar residues" evidence="1">
    <location>
        <begin position="1"/>
        <end position="14"/>
    </location>
</feature>
<accession>A0A0C3RPY5</accession>
<evidence type="ECO:0000313" key="3">
    <source>
        <dbReference type="Proteomes" id="UP000053257"/>
    </source>
</evidence>
<feature type="region of interest" description="Disordered" evidence="1">
    <location>
        <begin position="1"/>
        <end position="23"/>
    </location>
</feature>
<proteinExistence type="predicted"/>
<name>A0A0C3RPY5_PHLG1</name>
<evidence type="ECO:0000256" key="1">
    <source>
        <dbReference type="SAM" id="MobiDB-lite"/>
    </source>
</evidence>
<protein>
    <submittedName>
        <fullName evidence="2">Uncharacterized protein</fullName>
    </submittedName>
</protein>